<dbReference type="PANTHER" id="PTHR10015:SF427">
    <property type="entry name" value="HEAT SHOCK FACTOR PROTEIN"/>
    <property type="match status" value="1"/>
</dbReference>
<dbReference type="SMART" id="SM00415">
    <property type="entry name" value="HSF"/>
    <property type="match status" value="1"/>
</dbReference>
<evidence type="ECO:0000256" key="5">
    <source>
        <dbReference type="ARBA" id="ARBA00023163"/>
    </source>
</evidence>
<evidence type="ECO:0000259" key="9">
    <source>
        <dbReference type="SMART" id="SM00415"/>
    </source>
</evidence>
<keyword evidence="5" id="KW-0804">Transcription</keyword>
<feature type="compositionally biased region" description="Low complexity" evidence="8">
    <location>
        <begin position="79"/>
        <end position="98"/>
    </location>
</feature>
<keyword evidence="3" id="KW-0805">Transcription regulation</keyword>
<accession>A0A8H7RXZ6</accession>
<dbReference type="Gene3D" id="1.10.10.10">
    <property type="entry name" value="Winged helix-like DNA-binding domain superfamily/Winged helix DNA-binding domain"/>
    <property type="match status" value="1"/>
</dbReference>
<dbReference type="Proteomes" id="UP000646827">
    <property type="component" value="Unassembled WGS sequence"/>
</dbReference>
<keyword evidence="11" id="KW-1185">Reference proteome</keyword>
<evidence type="ECO:0000256" key="7">
    <source>
        <dbReference type="RuleBase" id="RU004020"/>
    </source>
</evidence>
<comment type="caution">
    <text evidence="10">The sequence shown here is derived from an EMBL/GenBank/DDBJ whole genome shotgun (WGS) entry which is preliminary data.</text>
</comment>
<dbReference type="Pfam" id="PF00447">
    <property type="entry name" value="HSF_DNA-bind"/>
    <property type="match status" value="1"/>
</dbReference>
<evidence type="ECO:0000256" key="2">
    <source>
        <dbReference type="ARBA" id="ARBA00006403"/>
    </source>
</evidence>
<dbReference type="GO" id="GO:0005634">
    <property type="term" value="C:nucleus"/>
    <property type="evidence" value="ECO:0007669"/>
    <property type="project" value="UniProtKB-SubCell"/>
</dbReference>
<name>A0A8H7RXZ6_9FUNG</name>
<protein>
    <recommendedName>
        <fullName evidence="9">HSF-type DNA-binding domain-containing protein</fullName>
    </recommendedName>
</protein>
<keyword evidence="4" id="KW-0238">DNA-binding</keyword>
<feature type="region of interest" description="Disordered" evidence="8">
    <location>
        <begin position="1"/>
        <end position="102"/>
    </location>
</feature>
<comment type="subcellular location">
    <subcellularLocation>
        <location evidence="1">Nucleus</location>
    </subcellularLocation>
</comment>
<dbReference type="PANTHER" id="PTHR10015">
    <property type="entry name" value="HEAT SHOCK TRANSCRIPTION FACTOR"/>
    <property type="match status" value="1"/>
</dbReference>
<feature type="non-terminal residue" evidence="10">
    <location>
        <position position="1"/>
    </location>
</feature>
<evidence type="ECO:0000313" key="11">
    <source>
        <dbReference type="Proteomes" id="UP000646827"/>
    </source>
</evidence>
<dbReference type="AlphaFoldDB" id="A0A8H7RXZ6"/>
<feature type="domain" description="HSF-type DNA-binding" evidence="9">
    <location>
        <begin position="109"/>
        <end position="214"/>
    </location>
</feature>
<comment type="similarity">
    <text evidence="2 7">Belongs to the HSF family.</text>
</comment>
<organism evidence="10 11">
    <name type="scientific">Circinella minor</name>
    <dbReference type="NCBI Taxonomy" id="1195481"/>
    <lineage>
        <taxon>Eukaryota</taxon>
        <taxon>Fungi</taxon>
        <taxon>Fungi incertae sedis</taxon>
        <taxon>Mucoromycota</taxon>
        <taxon>Mucoromycotina</taxon>
        <taxon>Mucoromycetes</taxon>
        <taxon>Mucorales</taxon>
        <taxon>Lichtheimiaceae</taxon>
        <taxon>Circinella</taxon>
    </lineage>
</organism>
<gene>
    <name evidence="10" type="ORF">INT45_005825</name>
</gene>
<dbReference type="PRINTS" id="PR00056">
    <property type="entry name" value="HSFDOMAIN"/>
</dbReference>
<sequence length="313" mass="35108">MTRLNDESPKANNNNNNNNKGRSVINTRKRSLSTSVSSPSSSPSPGTSGSTTSTSRSTVETRSAQKRRQTLSSSDDSDMSSSSPQASSSDTNSTTSANPVPQRIFVQRNVPAFLNKLYSMVNDPSTDNLIHWSKDGKSFIVEGHEQFARSVLPRFYKHNTFASFVRQLNMYDFHKIPHLQQGVLISDSKHERWEFSNPNFQRGRPEMLVLVTRKRNRERGTDDEEVSLATLVKDISAIRQHQIGISNELHSMQQDKDVLWEDTLTSREKHQRHQEVIAKILQFLTAVFSNGNNPLTPSTAGAFQQLTGSTNSL</sequence>
<dbReference type="InterPro" id="IPR000232">
    <property type="entry name" value="HSF_DNA-bd"/>
</dbReference>
<dbReference type="OrthoDB" id="60033at2759"/>
<dbReference type="InterPro" id="IPR036390">
    <property type="entry name" value="WH_DNA-bd_sf"/>
</dbReference>
<keyword evidence="6" id="KW-0539">Nucleus</keyword>
<evidence type="ECO:0000256" key="3">
    <source>
        <dbReference type="ARBA" id="ARBA00023015"/>
    </source>
</evidence>
<evidence type="ECO:0000256" key="6">
    <source>
        <dbReference type="ARBA" id="ARBA00023242"/>
    </source>
</evidence>
<dbReference type="FunFam" id="1.10.10.10:FF:000027">
    <property type="entry name" value="Heat shock transcription factor 1"/>
    <property type="match status" value="1"/>
</dbReference>
<dbReference type="GO" id="GO:0043565">
    <property type="term" value="F:sequence-specific DNA binding"/>
    <property type="evidence" value="ECO:0007669"/>
    <property type="project" value="InterPro"/>
</dbReference>
<dbReference type="SUPFAM" id="SSF46785">
    <property type="entry name" value="Winged helix' DNA-binding domain"/>
    <property type="match status" value="1"/>
</dbReference>
<dbReference type="InterPro" id="IPR036388">
    <property type="entry name" value="WH-like_DNA-bd_sf"/>
</dbReference>
<dbReference type="EMBL" id="JAEPRB010000195">
    <property type="protein sequence ID" value="KAG2219094.1"/>
    <property type="molecule type" value="Genomic_DNA"/>
</dbReference>
<proteinExistence type="inferred from homology"/>
<feature type="compositionally biased region" description="Low complexity" evidence="8">
    <location>
        <begin position="32"/>
        <end position="62"/>
    </location>
</feature>
<dbReference type="GO" id="GO:0003700">
    <property type="term" value="F:DNA-binding transcription factor activity"/>
    <property type="evidence" value="ECO:0007669"/>
    <property type="project" value="InterPro"/>
</dbReference>
<evidence type="ECO:0000256" key="1">
    <source>
        <dbReference type="ARBA" id="ARBA00004123"/>
    </source>
</evidence>
<evidence type="ECO:0000313" key="10">
    <source>
        <dbReference type="EMBL" id="KAG2219094.1"/>
    </source>
</evidence>
<evidence type="ECO:0000256" key="4">
    <source>
        <dbReference type="ARBA" id="ARBA00023125"/>
    </source>
</evidence>
<evidence type="ECO:0000256" key="8">
    <source>
        <dbReference type="SAM" id="MobiDB-lite"/>
    </source>
</evidence>
<reference evidence="10 11" key="1">
    <citation type="submission" date="2020-12" db="EMBL/GenBank/DDBJ databases">
        <title>Metabolic potential, ecology and presence of endohyphal bacteria is reflected in genomic diversity of Mucoromycotina.</title>
        <authorList>
            <person name="Muszewska A."/>
            <person name="Okrasinska A."/>
            <person name="Steczkiewicz K."/>
            <person name="Drgas O."/>
            <person name="Orlowska M."/>
            <person name="Perlinska-Lenart U."/>
            <person name="Aleksandrzak-Piekarczyk T."/>
            <person name="Szatraj K."/>
            <person name="Zielenkiewicz U."/>
            <person name="Pilsyk S."/>
            <person name="Malc E."/>
            <person name="Mieczkowski P."/>
            <person name="Kruszewska J.S."/>
            <person name="Biernat P."/>
            <person name="Pawlowska J."/>
        </authorList>
    </citation>
    <scope>NUCLEOTIDE SEQUENCE [LARGE SCALE GENOMIC DNA]</scope>
    <source>
        <strain evidence="10 11">CBS 142.35</strain>
    </source>
</reference>